<dbReference type="EMBL" id="CP066701">
    <property type="protein sequence ID" value="QQX26001.1"/>
    <property type="molecule type" value="Genomic_DNA"/>
</dbReference>
<organism evidence="1 2">
    <name type="scientific">Heyndrickxia sporothermodurans</name>
    <dbReference type="NCBI Taxonomy" id="46224"/>
    <lineage>
        <taxon>Bacteria</taxon>
        <taxon>Bacillati</taxon>
        <taxon>Bacillota</taxon>
        <taxon>Bacilli</taxon>
        <taxon>Bacillales</taxon>
        <taxon>Bacillaceae</taxon>
        <taxon>Heyndrickxia</taxon>
    </lineage>
</organism>
<sequence length="50" mass="5862">MNLAEKFIWAELKHKLYLVAVNIQNDDYSDNQELLNDLLDVIKDLENTTP</sequence>
<dbReference type="KEGG" id="hspo:JGZ69_03385"/>
<dbReference type="RefSeq" id="WP_170112407.1">
    <property type="nucleotide sequence ID" value="NZ_CP066701.1"/>
</dbReference>
<protein>
    <submittedName>
        <fullName evidence="1">Uncharacterized protein</fullName>
    </submittedName>
</protein>
<dbReference type="AlphaFoldDB" id="A0AB37HM43"/>
<evidence type="ECO:0000313" key="1">
    <source>
        <dbReference type="EMBL" id="QQX26001.1"/>
    </source>
</evidence>
<reference evidence="1 2" key="1">
    <citation type="submission" date="2020-12" db="EMBL/GenBank/DDBJ databases">
        <title>Taxonomic evaluation of the Bacillus sporothermodurans group of bacteria based on whole genome sequences.</title>
        <authorList>
            <person name="Fiedler G."/>
            <person name="Herbstmann A.-D."/>
            <person name="Doll E."/>
            <person name="Wenning M."/>
            <person name="Brinks E."/>
            <person name="Kabisch J."/>
            <person name="Breitenwieser F."/>
            <person name="Lappann M."/>
            <person name="Boehnlein C."/>
            <person name="Franz C."/>
        </authorList>
    </citation>
    <scope>NUCLEOTIDE SEQUENCE [LARGE SCALE GENOMIC DNA]</scope>
    <source>
        <strain evidence="1 2">DSM 10599</strain>
    </source>
</reference>
<evidence type="ECO:0000313" key="2">
    <source>
        <dbReference type="Proteomes" id="UP000595512"/>
    </source>
</evidence>
<gene>
    <name evidence="1" type="ORF">JGZ69_03385</name>
</gene>
<proteinExistence type="predicted"/>
<name>A0AB37HM43_9BACI</name>
<dbReference type="Proteomes" id="UP000595512">
    <property type="component" value="Chromosome"/>
</dbReference>
<accession>A0AB37HM43</accession>